<accession>A0A8H6MWG1</accession>
<dbReference type="Pfam" id="PF13641">
    <property type="entry name" value="Glyco_tranf_2_3"/>
    <property type="match status" value="1"/>
</dbReference>
<evidence type="ECO:0000256" key="3">
    <source>
        <dbReference type="ARBA" id="ARBA00022679"/>
    </source>
</evidence>
<protein>
    <recommendedName>
        <fullName evidence="11">Glycosyltransferase family 2</fullName>
    </recommendedName>
</protein>
<evidence type="ECO:0000313" key="10">
    <source>
        <dbReference type="Proteomes" id="UP000652219"/>
    </source>
</evidence>
<evidence type="ECO:0000256" key="6">
    <source>
        <dbReference type="ARBA" id="ARBA00023136"/>
    </source>
</evidence>
<dbReference type="GO" id="GO:0016757">
    <property type="term" value="F:glycosyltransferase activity"/>
    <property type="evidence" value="ECO:0007669"/>
    <property type="project" value="UniProtKB-KW"/>
</dbReference>
<evidence type="ECO:0000256" key="8">
    <source>
        <dbReference type="SAM" id="Phobius"/>
    </source>
</evidence>
<dbReference type="PANTHER" id="PTHR47844">
    <property type="entry name" value="SYNTHASE CPS1, PUTATIVE (AFU_ORTHOLOGUE AFUA_7G02500)-RELATED"/>
    <property type="match status" value="1"/>
</dbReference>
<evidence type="ECO:0000256" key="1">
    <source>
        <dbReference type="ARBA" id="ARBA00004370"/>
    </source>
</evidence>
<dbReference type="InterPro" id="IPR052427">
    <property type="entry name" value="Glycosyltrans_GT2/GT47"/>
</dbReference>
<keyword evidence="7" id="KW-0325">Glycoprotein</keyword>
<dbReference type="AlphaFoldDB" id="A0A8H6MWG1"/>
<keyword evidence="4 8" id="KW-0812">Transmembrane</keyword>
<dbReference type="EMBL" id="WIGN01000072">
    <property type="protein sequence ID" value="KAF6811624.1"/>
    <property type="molecule type" value="Genomic_DNA"/>
</dbReference>
<dbReference type="SUPFAM" id="SSF53448">
    <property type="entry name" value="Nucleotide-diphospho-sugar transferases"/>
    <property type="match status" value="1"/>
</dbReference>
<evidence type="ECO:0000256" key="7">
    <source>
        <dbReference type="ARBA" id="ARBA00023180"/>
    </source>
</evidence>
<evidence type="ECO:0000313" key="9">
    <source>
        <dbReference type="EMBL" id="KAF6811624.1"/>
    </source>
</evidence>
<evidence type="ECO:0000256" key="4">
    <source>
        <dbReference type="ARBA" id="ARBA00022692"/>
    </source>
</evidence>
<keyword evidence="6 8" id="KW-0472">Membrane</keyword>
<dbReference type="InterPro" id="IPR029044">
    <property type="entry name" value="Nucleotide-diphossugar_trans"/>
</dbReference>
<dbReference type="Gene3D" id="3.90.550.10">
    <property type="entry name" value="Spore Coat Polysaccharide Biosynthesis Protein SpsA, Chain A"/>
    <property type="match status" value="1"/>
</dbReference>
<reference evidence="9 10" key="1">
    <citation type="journal article" date="2020" name="Phytopathology">
        <title>Genome Sequence Resources of Colletotrichum truncatum, C. plurivorum, C. musicola, and C. sojae: Four Species Pathogenic to Soybean (Glycine max).</title>
        <authorList>
            <person name="Rogerio F."/>
            <person name="Boufleur T.R."/>
            <person name="Ciampi-Guillardi M."/>
            <person name="Sukno S.A."/>
            <person name="Thon M.R."/>
            <person name="Massola Junior N.S."/>
            <person name="Baroncelli R."/>
        </authorList>
    </citation>
    <scope>NUCLEOTIDE SEQUENCE [LARGE SCALE GENOMIC DNA]</scope>
    <source>
        <strain evidence="9 10">LFN0009</strain>
    </source>
</reference>
<name>A0A8H6MWG1_9PEZI</name>
<evidence type="ECO:0000256" key="2">
    <source>
        <dbReference type="ARBA" id="ARBA00022676"/>
    </source>
</evidence>
<evidence type="ECO:0000256" key="5">
    <source>
        <dbReference type="ARBA" id="ARBA00022989"/>
    </source>
</evidence>
<keyword evidence="10" id="KW-1185">Reference proteome</keyword>
<proteinExistence type="predicted"/>
<comment type="caution">
    <text evidence="9">The sequence shown here is derived from an EMBL/GenBank/DDBJ whole genome shotgun (WGS) entry which is preliminary data.</text>
</comment>
<feature type="transmembrane region" description="Helical" evidence="8">
    <location>
        <begin position="334"/>
        <end position="351"/>
    </location>
</feature>
<keyword evidence="3" id="KW-0808">Transferase</keyword>
<keyword evidence="2" id="KW-0328">Glycosyltransferase</keyword>
<comment type="subcellular location">
    <subcellularLocation>
        <location evidence="1">Membrane</location>
    </subcellularLocation>
</comment>
<sequence length="430" mass="49883">MWGYWFLYRPSPIQANPSWTPRDVSVILPTVDPENPKFDECIRSILDNRPAAVLIVTVGAAMRQSLELIVERHRRSHPDVEIGISAILHPSKRRQVAHAVPHVRTEFTVLADDHVFWPSLNFLHAALAPFEDPRVGVVATHKRVRRTTPGKWSLASVLNMIGCFYLERHNWELAASNAIDGGVFVVSGRTAVYRSRLLKARGLMQHYCNERFFMRLLGGPGGLGPDDDNFLTRQAYRRNWLIKYQETRDCVVETTIGDESVGKFRGQLIRWARTTFRSNLTSIFNDRNKTLERMPFTYTGVYQAALYNFALFWDAAIVYSYYQSWRFEGFCSTGMYQLLGWMFFTKIVKILPHFARHPEDFPLVIFQILFGYFHSFIKFWALITFWDCAWAGRDLDAIDAESEHYGYALDETFGWGEDSPYGRRRYARSI</sequence>
<dbReference type="PANTHER" id="PTHR47844:SF1">
    <property type="entry name" value="EXOSTOSIN-LIKE 2"/>
    <property type="match status" value="1"/>
</dbReference>
<gene>
    <name evidence="9" type="ORF">CSOJ01_05608</name>
</gene>
<feature type="transmembrane region" description="Helical" evidence="8">
    <location>
        <begin position="363"/>
        <end position="386"/>
    </location>
</feature>
<dbReference type="GO" id="GO:0016020">
    <property type="term" value="C:membrane"/>
    <property type="evidence" value="ECO:0007669"/>
    <property type="project" value="UniProtKB-SubCell"/>
</dbReference>
<organism evidence="9 10">
    <name type="scientific">Colletotrichum sojae</name>
    <dbReference type="NCBI Taxonomy" id="2175907"/>
    <lineage>
        <taxon>Eukaryota</taxon>
        <taxon>Fungi</taxon>
        <taxon>Dikarya</taxon>
        <taxon>Ascomycota</taxon>
        <taxon>Pezizomycotina</taxon>
        <taxon>Sordariomycetes</taxon>
        <taxon>Hypocreomycetidae</taxon>
        <taxon>Glomerellales</taxon>
        <taxon>Glomerellaceae</taxon>
        <taxon>Colletotrichum</taxon>
        <taxon>Colletotrichum orchidearum species complex</taxon>
    </lineage>
</organism>
<dbReference type="Proteomes" id="UP000652219">
    <property type="component" value="Unassembled WGS sequence"/>
</dbReference>
<keyword evidence="5 8" id="KW-1133">Transmembrane helix</keyword>
<evidence type="ECO:0008006" key="11">
    <source>
        <dbReference type="Google" id="ProtNLM"/>
    </source>
</evidence>
<feature type="transmembrane region" description="Helical" evidence="8">
    <location>
        <begin position="301"/>
        <end position="322"/>
    </location>
</feature>